<protein>
    <submittedName>
        <fullName evidence="2">Uncharacterized protein</fullName>
    </submittedName>
</protein>
<evidence type="ECO:0000313" key="2">
    <source>
        <dbReference type="EMBL" id="TPG13166.1"/>
    </source>
</evidence>
<comment type="caution">
    <text evidence="2">The sequence shown here is derived from an EMBL/GenBank/DDBJ whole genome shotgun (WGS) entry which is preliminary data.</text>
</comment>
<feature type="compositionally biased region" description="Basic and acidic residues" evidence="1">
    <location>
        <begin position="132"/>
        <end position="143"/>
    </location>
</feature>
<organism evidence="2 3">
    <name type="scientific">Sphingomonas oligophenolica</name>
    <dbReference type="NCBI Taxonomy" id="301154"/>
    <lineage>
        <taxon>Bacteria</taxon>
        <taxon>Pseudomonadati</taxon>
        <taxon>Pseudomonadota</taxon>
        <taxon>Alphaproteobacteria</taxon>
        <taxon>Sphingomonadales</taxon>
        <taxon>Sphingomonadaceae</taxon>
        <taxon>Sphingomonas</taxon>
    </lineage>
</organism>
<reference evidence="2 3" key="1">
    <citation type="journal article" date="2019" name="Environ. Microbiol.">
        <title>Species interactions and distinct microbial communities in high Arctic permafrost affected cryosols are associated with the CH4 and CO2 gas fluxes.</title>
        <authorList>
            <person name="Altshuler I."/>
            <person name="Hamel J."/>
            <person name="Turney S."/>
            <person name="Magnuson E."/>
            <person name="Levesque R."/>
            <person name="Greer C."/>
            <person name="Whyte L.G."/>
        </authorList>
    </citation>
    <scope>NUCLEOTIDE SEQUENCE [LARGE SCALE GENOMIC DNA]</scope>
    <source>
        <strain evidence="2 3">S5.1</strain>
    </source>
</reference>
<keyword evidence="3" id="KW-1185">Reference proteome</keyword>
<feature type="region of interest" description="Disordered" evidence="1">
    <location>
        <begin position="124"/>
        <end position="143"/>
    </location>
</feature>
<dbReference type="EMBL" id="RCZK01000004">
    <property type="protein sequence ID" value="TPG13166.1"/>
    <property type="molecule type" value="Genomic_DNA"/>
</dbReference>
<dbReference type="AlphaFoldDB" id="A0A502CN18"/>
<sequence>MMSRGLGGSLPSCPRAYTRARATVPPPMLAVTGWNPLTLANAGRISGHRLDLTKEQRDEHIWRYADLLEARAEVSRQIDAKPKSGPQGGRPVGVAKQIADETGLSKRTVERALNPKPVNVVMVREAETDEEATSREGEALSRS</sequence>
<evidence type="ECO:0000256" key="1">
    <source>
        <dbReference type="SAM" id="MobiDB-lite"/>
    </source>
</evidence>
<gene>
    <name evidence="2" type="ORF">EAH84_07135</name>
</gene>
<dbReference type="Proteomes" id="UP000318413">
    <property type="component" value="Unassembled WGS sequence"/>
</dbReference>
<accession>A0A502CN18</accession>
<proteinExistence type="predicted"/>
<evidence type="ECO:0000313" key="3">
    <source>
        <dbReference type="Proteomes" id="UP000318413"/>
    </source>
</evidence>
<name>A0A502CN18_9SPHN</name>